<dbReference type="InterPro" id="IPR025525">
    <property type="entry name" value="hAT-like_transposase_RNase-H"/>
</dbReference>
<feature type="compositionally biased region" description="Basic and acidic residues" evidence="1">
    <location>
        <begin position="1"/>
        <end position="11"/>
    </location>
</feature>
<accession>A0AAN8ZF82</accession>
<dbReference type="EMBL" id="JBAMMX010000011">
    <property type="protein sequence ID" value="KAK6931653.1"/>
    <property type="molecule type" value="Genomic_DNA"/>
</dbReference>
<keyword evidence="5" id="KW-1185">Reference proteome</keyword>
<evidence type="ECO:0000313" key="5">
    <source>
        <dbReference type="Proteomes" id="UP001370490"/>
    </source>
</evidence>
<dbReference type="PANTHER" id="PTHR23272:SF161">
    <property type="entry name" value="ZINC FINGER BED DOMAIN-CONTAINING PROTEIN RICESLEEPER 1-LIKE"/>
    <property type="match status" value="1"/>
</dbReference>
<feature type="domain" description="hAT-like transposase RNase-H fold" evidence="3">
    <location>
        <begin position="40"/>
        <end position="141"/>
    </location>
</feature>
<proteinExistence type="predicted"/>
<keyword evidence="2" id="KW-0472">Membrane</keyword>
<dbReference type="GO" id="GO:0003677">
    <property type="term" value="F:DNA binding"/>
    <property type="evidence" value="ECO:0007669"/>
    <property type="project" value="InterPro"/>
</dbReference>
<dbReference type="AlphaFoldDB" id="A0AAN8ZF82"/>
<evidence type="ECO:0000256" key="2">
    <source>
        <dbReference type="SAM" id="Phobius"/>
    </source>
</evidence>
<dbReference type="Pfam" id="PF14372">
    <property type="entry name" value="hAT-like_RNase-H"/>
    <property type="match status" value="1"/>
</dbReference>
<dbReference type="PANTHER" id="PTHR23272">
    <property type="entry name" value="BED FINGER-RELATED"/>
    <property type="match status" value="1"/>
</dbReference>
<evidence type="ECO:0000256" key="1">
    <source>
        <dbReference type="SAM" id="MobiDB-lite"/>
    </source>
</evidence>
<keyword evidence="2" id="KW-0812">Transmembrane</keyword>
<evidence type="ECO:0000259" key="3">
    <source>
        <dbReference type="Pfam" id="PF14372"/>
    </source>
</evidence>
<gene>
    <name evidence="4" type="ORF">RJ641_003446</name>
</gene>
<keyword evidence="2" id="KW-1133">Transmembrane helix</keyword>
<feature type="transmembrane region" description="Helical" evidence="2">
    <location>
        <begin position="37"/>
        <end position="59"/>
    </location>
</feature>
<dbReference type="Proteomes" id="UP001370490">
    <property type="component" value="Unassembled WGS sequence"/>
</dbReference>
<reference evidence="4 5" key="1">
    <citation type="submission" date="2023-12" db="EMBL/GenBank/DDBJ databases">
        <title>A high-quality genome assembly for Dillenia turbinata (Dilleniales).</title>
        <authorList>
            <person name="Chanderbali A."/>
        </authorList>
    </citation>
    <scope>NUCLEOTIDE SEQUENCE [LARGE SCALE GENOMIC DNA]</scope>
    <source>
        <strain evidence="4">LSX21</strain>
        <tissue evidence="4">Leaf</tissue>
    </source>
</reference>
<protein>
    <submittedName>
        <fullName evidence="4">HAT-like transposase, RNase-H fold</fullName>
    </submittedName>
</protein>
<feature type="region of interest" description="Disordered" evidence="1">
    <location>
        <begin position="1"/>
        <end position="20"/>
    </location>
</feature>
<name>A0AAN8ZF82_9MAGN</name>
<comment type="caution">
    <text evidence="4">The sequence shown here is derived from an EMBL/GenBank/DDBJ whole genome shotgun (WGS) entry which is preliminary data.</text>
</comment>
<evidence type="ECO:0000313" key="4">
    <source>
        <dbReference type="EMBL" id="KAK6931653.1"/>
    </source>
</evidence>
<organism evidence="4 5">
    <name type="scientific">Dillenia turbinata</name>
    <dbReference type="NCBI Taxonomy" id="194707"/>
    <lineage>
        <taxon>Eukaryota</taxon>
        <taxon>Viridiplantae</taxon>
        <taxon>Streptophyta</taxon>
        <taxon>Embryophyta</taxon>
        <taxon>Tracheophyta</taxon>
        <taxon>Spermatophyta</taxon>
        <taxon>Magnoliopsida</taxon>
        <taxon>eudicotyledons</taxon>
        <taxon>Gunneridae</taxon>
        <taxon>Pentapetalae</taxon>
        <taxon>Dilleniales</taxon>
        <taxon>Dilleniaceae</taxon>
        <taxon>Dillenia</taxon>
    </lineage>
</organism>
<sequence>MSISEMLHDPEGDNPISVKPLLPKVKRGKGGNFTSTILSSLYVTCNAYFSIIFGTGMMIKEKMTSNNKSHADMAIRMKTKHDKYWSYIKNINHLLFVAMILDPHLKKDYVLTAISHLYEEPNAKVLEERVNDSLMRYFEHYASAHSIVENEGCTPCLSLLGIDNVESEKHTLDLFSKILGPLDFLRMFSQASKCLGSLGLEPSKLTTASMGLTSSWGAFLVLGQVLYPSWTSNASCRACLAMTRLALLCAFYKALLSSIT</sequence>